<evidence type="ECO:0000313" key="3">
    <source>
        <dbReference type="Proteomes" id="UP000712600"/>
    </source>
</evidence>
<accession>A0A8S9Q2P3</accession>
<reference evidence="2" key="1">
    <citation type="submission" date="2019-12" db="EMBL/GenBank/DDBJ databases">
        <title>Genome sequencing and annotation of Brassica cretica.</title>
        <authorList>
            <person name="Studholme D.J."/>
            <person name="Sarris P."/>
        </authorList>
    </citation>
    <scope>NUCLEOTIDE SEQUENCE</scope>
    <source>
        <strain evidence="2">PFS-109/04</strain>
        <tissue evidence="2">Leaf</tissue>
    </source>
</reference>
<proteinExistence type="predicted"/>
<dbReference type="Proteomes" id="UP000712600">
    <property type="component" value="Unassembled WGS sequence"/>
</dbReference>
<organism evidence="2 3">
    <name type="scientific">Brassica cretica</name>
    <name type="common">Mustard</name>
    <dbReference type="NCBI Taxonomy" id="69181"/>
    <lineage>
        <taxon>Eukaryota</taxon>
        <taxon>Viridiplantae</taxon>
        <taxon>Streptophyta</taxon>
        <taxon>Embryophyta</taxon>
        <taxon>Tracheophyta</taxon>
        <taxon>Spermatophyta</taxon>
        <taxon>Magnoliopsida</taxon>
        <taxon>eudicotyledons</taxon>
        <taxon>Gunneridae</taxon>
        <taxon>Pentapetalae</taxon>
        <taxon>rosids</taxon>
        <taxon>malvids</taxon>
        <taxon>Brassicales</taxon>
        <taxon>Brassicaceae</taxon>
        <taxon>Brassiceae</taxon>
        <taxon>Brassica</taxon>
    </lineage>
</organism>
<name>A0A8S9Q2P3_BRACR</name>
<evidence type="ECO:0000313" key="2">
    <source>
        <dbReference type="EMBL" id="KAF3536477.1"/>
    </source>
</evidence>
<protein>
    <submittedName>
        <fullName evidence="2">Uncharacterized protein</fullName>
    </submittedName>
</protein>
<feature type="region of interest" description="Disordered" evidence="1">
    <location>
        <begin position="139"/>
        <end position="167"/>
    </location>
</feature>
<feature type="compositionally biased region" description="Basic and acidic residues" evidence="1">
    <location>
        <begin position="157"/>
        <end position="167"/>
    </location>
</feature>
<evidence type="ECO:0000256" key="1">
    <source>
        <dbReference type="SAM" id="MobiDB-lite"/>
    </source>
</evidence>
<comment type="caution">
    <text evidence="2">The sequence shown here is derived from an EMBL/GenBank/DDBJ whole genome shotgun (WGS) entry which is preliminary data.</text>
</comment>
<dbReference type="AlphaFoldDB" id="A0A8S9Q2P3"/>
<gene>
    <name evidence="2" type="ORF">F2Q69_00020388</name>
</gene>
<sequence length="218" mass="24982">MQTHSRFDPSATETKSYCSAHQEAATTLRRWARCASSTAIYVFFFDLNALWRQIGIKCVIDGFHIIFHGYRDQGNLTAAIYIHEGREQDSSLNEEEIVLGSRPETFIRDPDSIRYSIRDSIRDSIRIRSENPDIRRGRIRISGGAESGYPEGPNPDPDSKMLDPLKLDPDPDPDTLIFLVRISGSMLMKQQKIRLAQSLTRKLYKEENRGMELLFVET</sequence>
<dbReference type="EMBL" id="QGKX02001290">
    <property type="protein sequence ID" value="KAF3536477.1"/>
    <property type="molecule type" value="Genomic_DNA"/>
</dbReference>